<dbReference type="OrthoDB" id="370073at2"/>
<keyword evidence="3" id="KW-1185">Reference proteome</keyword>
<gene>
    <name evidence="2" type="ORF">GTO89_14810</name>
</gene>
<comment type="caution">
    <text evidence="2">The sequence shown here is derived from an EMBL/GenBank/DDBJ whole genome shotgun (WGS) entry which is preliminary data.</text>
</comment>
<dbReference type="RefSeq" id="WP_161262867.1">
    <property type="nucleotide sequence ID" value="NZ_JAFBDC010000014.1"/>
</dbReference>
<evidence type="ECO:0008006" key="4">
    <source>
        <dbReference type="Google" id="ProtNLM"/>
    </source>
</evidence>
<evidence type="ECO:0000313" key="2">
    <source>
        <dbReference type="EMBL" id="MZP44303.1"/>
    </source>
</evidence>
<organism evidence="2 3">
    <name type="scientific">Heliomicrobium gestii</name>
    <name type="common">Heliobacterium gestii</name>
    <dbReference type="NCBI Taxonomy" id="2699"/>
    <lineage>
        <taxon>Bacteria</taxon>
        <taxon>Bacillati</taxon>
        <taxon>Bacillota</taxon>
        <taxon>Clostridia</taxon>
        <taxon>Eubacteriales</taxon>
        <taxon>Heliobacteriaceae</taxon>
        <taxon>Heliomicrobium</taxon>
    </lineage>
</organism>
<feature type="compositionally biased region" description="Basic and acidic residues" evidence="1">
    <location>
        <begin position="286"/>
        <end position="296"/>
    </location>
</feature>
<dbReference type="Pfam" id="PF09684">
    <property type="entry name" value="Tail_P2_I"/>
    <property type="match status" value="1"/>
</dbReference>
<proteinExistence type="predicted"/>
<reference evidence="2 3" key="1">
    <citation type="submission" date="2020-01" db="EMBL/GenBank/DDBJ databases">
        <title>Whole genome sequence of Heliobacterium gestii DSM 11169.</title>
        <authorList>
            <person name="Kyndt J.A."/>
            <person name="Meyer T.E."/>
        </authorList>
    </citation>
    <scope>NUCLEOTIDE SEQUENCE [LARGE SCALE GENOMIC DNA]</scope>
    <source>
        <strain evidence="2 3">DSM 11169</strain>
    </source>
</reference>
<dbReference type="EMBL" id="WXEX01000014">
    <property type="protein sequence ID" value="MZP44303.1"/>
    <property type="molecule type" value="Genomic_DNA"/>
</dbReference>
<dbReference type="SUPFAM" id="SSF101898">
    <property type="entry name" value="NHL repeat"/>
    <property type="match status" value="1"/>
</dbReference>
<accession>A0A845LLQ5</accession>
<dbReference type="InterPro" id="IPR011748">
    <property type="entry name" value="Unchr_phage_tail-like"/>
</dbReference>
<sequence>MEEKCRYFAFRNQEDWDEGVGFNLRFDDGQIVICQEEKYVWQETLRLGRIVPARICDFAPRLDGRFYLLDEQTNVWVYDPKKKHRERLFSEGHRLFTADARIAAAGEQLIVADRRAKYPLAMFSTSGQICWTMTTWREQPIVPLALTAGRRALYLLTPRFDRGAPDGKASSGTSFSILQIDFAGPVLAEWRFCQGEERQERRHDFSGNPFHLAVDQQGGLCLFDRPSQAVTVFTKESAPEGRCFPIENGKMAAFTVDHQGKWVFIKSRSASAEKEMARVGEAGLEEEPRAQGRDNDRDDEIGGTMLVYSAQGKYQETLSDFVGHGDRLVLGKNAAMYLLDSVRRELHILRLQNRTERWAATGAREGCYVSAAIDSGKEGTLWHRVAMDARIPEETQVRFSFFCSDSPEAGPESWAGFSSKSVPSPPQKDSLLQIARRFSRPIINSGDALLTGAQGRYLWFRLELAGTREASPVVRGLRIYFPRVTSLLYLPAIYQEDRESGDFLARFLSLFDTLLEEVQENIKHSPRILDGQVAAGDHLRWLAGWLGIGARQGWTDGQIRQVMARAPQMYRYRGTRRVVEDMLEIFTGARPLIVEYFQYKPMLESVTFQRLFLRLYSDNPYCFCVILKGWELPSDQERAMAQQIIDEQKPAFTEAKLILLERWMILGSHTYLGINSYLSQPTALVLDERGSLPFHTLLLEDRQDGRLGGHTRLEVNTELA</sequence>
<protein>
    <recommendedName>
        <fullName evidence="4">Phage tail protein</fullName>
    </recommendedName>
</protein>
<evidence type="ECO:0000313" key="3">
    <source>
        <dbReference type="Proteomes" id="UP000471031"/>
    </source>
</evidence>
<dbReference type="NCBIfam" id="TIGR02242">
    <property type="entry name" value="tail_TIGR02242"/>
    <property type="match status" value="1"/>
</dbReference>
<dbReference type="AlphaFoldDB" id="A0A845LLQ5"/>
<dbReference type="Proteomes" id="UP000471031">
    <property type="component" value="Unassembled WGS sequence"/>
</dbReference>
<name>A0A845LLQ5_HELGE</name>
<dbReference type="InterPro" id="IPR006521">
    <property type="entry name" value="Tail_protein_I"/>
</dbReference>
<feature type="region of interest" description="Disordered" evidence="1">
    <location>
        <begin position="277"/>
        <end position="301"/>
    </location>
</feature>
<evidence type="ECO:0000256" key="1">
    <source>
        <dbReference type="SAM" id="MobiDB-lite"/>
    </source>
</evidence>